<dbReference type="EMBL" id="VCPC01000002">
    <property type="protein sequence ID" value="TMV13588.1"/>
    <property type="molecule type" value="Genomic_DNA"/>
</dbReference>
<feature type="signal peptide" evidence="8">
    <location>
        <begin position="1"/>
        <end position="32"/>
    </location>
</feature>
<evidence type="ECO:0000256" key="3">
    <source>
        <dbReference type="ARBA" id="ARBA00022679"/>
    </source>
</evidence>
<dbReference type="RefSeq" id="WP_138864142.1">
    <property type="nucleotide sequence ID" value="NZ_VCPC01000002.1"/>
</dbReference>
<dbReference type="InterPro" id="IPR005490">
    <property type="entry name" value="LD_TPept_cat_dom"/>
</dbReference>
<dbReference type="Pfam" id="PF01471">
    <property type="entry name" value="PG_binding_1"/>
    <property type="match status" value="1"/>
</dbReference>
<dbReference type="PROSITE" id="PS52029">
    <property type="entry name" value="LD_TPASE"/>
    <property type="match status" value="1"/>
</dbReference>
<organism evidence="10 11">
    <name type="scientific">Arenibacterium halophilum</name>
    <dbReference type="NCBI Taxonomy" id="2583821"/>
    <lineage>
        <taxon>Bacteria</taxon>
        <taxon>Pseudomonadati</taxon>
        <taxon>Pseudomonadota</taxon>
        <taxon>Alphaproteobacteria</taxon>
        <taxon>Rhodobacterales</taxon>
        <taxon>Paracoccaceae</taxon>
        <taxon>Arenibacterium</taxon>
    </lineage>
</organism>
<comment type="caution">
    <text evidence="10">The sequence shown here is derived from an EMBL/GenBank/DDBJ whole genome shotgun (WGS) entry which is preliminary data.</text>
</comment>
<proteinExistence type="inferred from homology"/>
<dbReference type="SUPFAM" id="SSF141523">
    <property type="entry name" value="L,D-transpeptidase catalytic domain-like"/>
    <property type="match status" value="1"/>
</dbReference>
<gene>
    <name evidence="10" type="ORF">FGK64_12700</name>
</gene>
<dbReference type="Gene3D" id="2.40.440.10">
    <property type="entry name" value="L,D-transpeptidase catalytic domain-like"/>
    <property type="match status" value="1"/>
</dbReference>
<keyword evidence="6 7" id="KW-0961">Cell wall biogenesis/degradation</keyword>
<evidence type="ECO:0000256" key="1">
    <source>
        <dbReference type="ARBA" id="ARBA00004752"/>
    </source>
</evidence>
<dbReference type="SUPFAM" id="SSF47090">
    <property type="entry name" value="PGBD-like"/>
    <property type="match status" value="1"/>
</dbReference>
<feature type="domain" description="L,D-TPase catalytic" evidence="9">
    <location>
        <begin position="297"/>
        <end position="477"/>
    </location>
</feature>
<dbReference type="Proteomes" id="UP001191082">
    <property type="component" value="Unassembled WGS sequence"/>
</dbReference>
<reference evidence="10 11" key="1">
    <citation type="submission" date="2019-05" db="EMBL/GenBank/DDBJ databases">
        <title>Marivita sp. nov. isolated from sea sediment.</title>
        <authorList>
            <person name="Kim W."/>
        </authorList>
    </citation>
    <scope>NUCLEOTIDE SEQUENCE [LARGE SCALE GENOMIC DNA]</scope>
    <source>
        <strain evidence="10 11">CAU 1492</strain>
    </source>
</reference>
<evidence type="ECO:0000256" key="2">
    <source>
        <dbReference type="ARBA" id="ARBA00005992"/>
    </source>
</evidence>
<evidence type="ECO:0000313" key="10">
    <source>
        <dbReference type="EMBL" id="TMV13588.1"/>
    </source>
</evidence>
<dbReference type="Pfam" id="PF20142">
    <property type="entry name" value="Scaffold"/>
    <property type="match status" value="1"/>
</dbReference>
<evidence type="ECO:0000256" key="8">
    <source>
        <dbReference type="SAM" id="SignalP"/>
    </source>
</evidence>
<dbReference type="InterPro" id="IPR036365">
    <property type="entry name" value="PGBD-like_sf"/>
</dbReference>
<keyword evidence="8" id="KW-0732">Signal</keyword>
<accession>A0ABY2XB40</accession>
<comment type="similarity">
    <text evidence="2">Belongs to the YkuD family.</text>
</comment>
<keyword evidence="4 7" id="KW-0133">Cell shape</keyword>
<dbReference type="InterPro" id="IPR036366">
    <property type="entry name" value="PGBDSf"/>
</dbReference>
<protein>
    <submittedName>
        <fullName evidence="10">Murein L,D-transpeptidase</fullName>
    </submittedName>
</protein>
<dbReference type="InterPro" id="IPR045380">
    <property type="entry name" value="LD_TPept_scaffold_dom"/>
</dbReference>
<keyword evidence="5 7" id="KW-0573">Peptidoglycan synthesis</keyword>
<dbReference type="InterPro" id="IPR038063">
    <property type="entry name" value="Transpep_catalytic_dom"/>
</dbReference>
<evidence type="ECO:0000256" key="7">
    <source>
        <dbReference type="PROSITE-ProRule" id="PRU01373"/>
    </source>
</evidence>
<dbReference type="PANTHER" id="PTHR41533">
    <property type="entry name" value="L,D-TRANSPEPTIDASE HI_1667-RELATED"/>
    <property type="match status" value="1"/>
</dbReference>
<feature type="active site" description="Nucleophile" evidence="7">
    <location>
        <position position="448"/>
    </location>
</feature>
<dbReference type="Pfam" id="PF03734">
    <property type="entry name" value="YkuD"/>
    <property type="match status" value="1"/>
</dbReference>
<dbReference type="InterPro" id="IPR052905">
    <property type="entry name" value="LD-transpeptidase_YkuD-like"/>
</dbReference>
<comment type="pathway">
    <text evidence="1 7">Cell wall biogenesis; peptidoglycan biosynthesis.</text>
</comment>
<feature type="active site" description="Proton donor/acceptor" evidence="7">
    <location>
        <position position="429"/>
    </location>
</feature>
<evidence type="ECO:0000256" key="5">
    <source>
        <dbReference type="ARBA" id="ARBA00022984"/>
    </source>
</evidence>
<evidence type="ECO:0000313" key="11">
    <source>
        <dbReference type="Proteomes" id="UP001191082"/>
    </source>
</evidence>
<name>A0ABY2XB40_9RHOB</name>
<dbReference type="InterPro" id="IPR002477">
    <property type="entry name" value="Peptidoglycan-bd-like"/>
</dbReference>
<evidence type="ECO:0000259" key="9">
    <source>
        <dbReference type="PROSITE" id="PS52029"/>
    </source>
</evidence>
<dbReference type="Gene3D" id="1.10.101.10">
    <property type="entry name" value="PGBD-like superfamily/PGBD"/>
    <property type="match status" value="1"/>
</dbReference>
<feature type="chain" id="PRO_5045738966" evidence="8">
    <location>
        <begin position="33"/>
        <end position="537"/>
    </location>
</feature>
<dbReference type="CDD" id="cd16913">
    <property type="entry name" value="YkuD_like"/>
    <property type="match status" value="1"/>
</dbReference>
<evidence type="ECO:0000256" key="4">
    <source>
        <dbReference type="ARBA" id="ARBA00022960"/>
    </source>
</evidence>
<sequence>MPTKLTTAVRRGLGLASVLAVIAGLSGTPVSAQVTAYKQAVAEAAAGVDAVGEYYRSVNYAALWTGEGAEFRARRAALIDALENVEVHGLPAGRYDVAGLMRQMREAHTTRDIGMVEVALSKAFLRYARDVQSGMLTPIEIDPGLVRKVEYRDGATLLRGLAEGEPRAVFRALPPTSMEYRMLVKERLKLQQTVANGSWGPRVPGGKMEPGDSGAGVVALRNRLIAMGYLERSPSRDYDPAMQRAVMEFQQAHGLETDGVAGDGTIEEINVSPEERLKSVLVAMERERWTNMDRGERHILVNLADFTAKIIDHGEVTFRTRSVIGMNRPDRRSPEFSDTMEHMIVNPSWHVPRSIITKEYLPQLQRNPNSNRHLIITDRYGRQVDRANTDFTQFSARNFPFSMRQAPSNSNALGLVKFMFPNKYNIYLHDTPAKNLFARETRAYSHGCIRLADPFDFAYALLAKQEADPKGYFQRVLKTGRETKIDLVTPLPVHLIYRTALISPKGRAEFRRDVYGRDAKIWEALNRAGVELSAVRG</sequence>
<keyword evidence="11" id="KW-1185">Reference proteome</keyword>
<dbReference type="PANTHER" id="PTHR41533:SF2">
    <property type="entry name" value="BLR7131 PROTEIN"/>
    <property type="match status" value="1"/>
</dbReference>
<keyword evidence="3" id="KW-0808">Transferase</keyword>
<evidence type="ECO:0000256" key="6">
    <source>
        <dbReference type="ARBA" id="ARBA00023316"/>
    </source>
</evidence>